<evidence type="ECO:0000313" key="1">
    <source>
        <dbReference type="EMBL" id="GFP28350.1"/>
    </source>
</evidence>
<dbReference type="EMBL" id="BLRY01000186">
    <property type="protein sequence ID" value="GFP28350.1"/>
    <property type="molecule type" value="Genomic_DNA"/>
</dbReference>
<dbReference type="Proteomes" id="UP000591948">
    <property type="component" value="Unassembled WGS sequence"/>
</dbReference>
<feature type="non-terminal residue" evidence="1">
    <location>
        <position position="1"/>
    </location>
</feature>
<name>A0A6V8P8F9_9ACTN</name>
<protein>
    <submittedName>
        <fullName evidence="1">Uncharacterized protein</fullName>
    </submittedName>
</protein>
<dbReference type="AlphaFoldDB" id="A0A6V8P8F9"/>
<comment type="caution">
    <text evidence="1">The sequence shown here is derived from an EMBL/GenBank/DDBJ whole genome shotgun (WGS) entry which is preliminary data.</text>
</comment>
<accession>A0A6V8P8F9</accession>
<evidence type="ECO:0000313" key="2">
    <source>
        <dbReference type="Proteomes" id="UP000591948"/>
    </source>
</evidence>
<reference evidence="1 2" key="1">
    <citation type="journal article" date="2020" name="Front. Microbiol.">
        <title>Single-cell genomics of novel Actinobacteria with the Wood-Ljungdahl pathway discovered in a serpentinizing system.</title>
        <authorList>
            <person name="Merino N."/>
            <person name="Kawai M."/>
            <person name="Boyd E.S."/>
            <person name="Colman D.R."/>
            <person name="McGlynn S.E."/>
            <person name="Nealson K.H."/>
            <person name="Kurokawa K."/>
            <person name="Hongoh Y."/>
        </authorList>
    </citation>
    <scope>NUCLEOTIDE SEQUENCE [LARGE SCALE GENOMIC DNA]</scope>
    <source>
        <strain evidence="1 2">S33</strain>
    </source>
</reference>
<gene>
    <name evidence="1" type="ORF">HKBW3S33_01765</name>
</gene>
<proteinExistence type="predicted"/>
<keyword evidence="2" id="KW-1185">Reference proteome</keyword>
<organism evidence="1 2">
    <name type="scientific">Candidatus Hakubella thermalkaliphila</name>
    <dbReference type="NCBI Taxonomy" id="2754717"/>
    <lineage>
        <taxon>Bacteria</taxon>
        <taxon>Bacillati</taxon>
        <taxon>Actinomycetota</taxon>
        <taxon>Actinomycetota incertae sedis</taxon>
        <taxon>Candidatus Hakubellales</taxon>
        <taxon>Candidatus Hakubellaceae</taxon>
        <taxon>Candidatus Hakubella</taxon>
    </lineage>
</organism>
<sequence>IALPSKKWSCAMEKSGNIESFYSRRGEQPRNFISREYLLLSPYLFKSRWSGL</sequence>